<protein>
    <submittedName>
        <fullName evidence="2">CDK5 and ABL1 enzyme substrate 1</fullName>
    </submittedName>
</protein>
<accession>A0A0B2VI57</accession>
<dbReference type="EMBL" id="JPKZ01001211">
    <property type="protein sequence ID" value="KHN83186.1"/>
    <property type="molecule type" value="Genomic_DNA"/>
</dbReference>
<proteinExistence type="predicted"/>
<dbReference type="Gene3D" id="1.10.472.10">
    <property type="entry name" value="Cyclin-like"/>
    <property type="match status" value="1"/>
</dbReference>
<dbReference type="SUPFAM" id="SSF47954">
    <property type="entry name" value="Cyclin-like"/>
    <property type="match status" value="1"/>
</dbReference>
<evidence type="ECO:0000313" key="3">
    <source>
        <dbReference type="Proteomes" id="UP000031036"/>
    </source>
</evidence>
<dbReference type="PANTHER" id="PTHR22896">
    <property type="entry name" value="CDK5 AND ABL1 ENZYME SUBSTRATE 1"/>
    <property type="match status" value="1"/>
</dbReference>
<feature type="domain" description="Cyclin N-terminal" evidence="1">
    <location>
        <begin position="110"/>
        <end position="239"/>
    </location>
</feature>
<dbReference type="OMA" id="RINRREM"/>
<sequence>MRSKPSVYVHQLLALESSCDESALASEDFIGASSVRLANVEEGTERSADESVERGLSSDASERVSICSLPQRSLSDTVLLDYDPNFLFNFESENSLRKTTLKFNGYIDVIFSFCSEEEAKRFLNDKFRSQCPHVQITYSKIKSIEKEMLQIARACDLDNLTLANAYVFYEKVVLKGMVKKTNRKLVAGASLLVATKVNDHGSMRLHSIIDKVEVAFRINRREMLQLEIPLCVALDFNLRATQAELLPHYQRIAFMEL</sequence>
<reference evidence="2 3" key="1">
    <citation type="submission" date="2014-11" db="EMBL/GenBank/DDBJ databases">
        <title>Genetic blueprint of the zoonotic pathogen Toxocara canis.</title>
        <authorList>
            <person name="Zhu X.-Q."/>
            <person name="Korhonen P.K."/>
            <person name="Cai H."/>
            <person name="Young N.D."/>
            <person name="Nejsum P."/>
            <person name="von Samson-Himmelstjerna G."/>
            <person name="Boag P.R."/>
            <person name="Tan P."/>
            <person name="Li Q."/>
            <person name="Min J."/>
            <person name="Yang Y."/>
            <person name="Wang X."/>
            <person name="Fang X."/>
            <person name="Hall R.S."/>
            <person name="Hofmann A."/>
            <person name="Sternberg P.W."/>
            <person name="Jex A.R."/>
            <person name="Gasser R.B."/>
        </authorList>
    </citation>
    <scope>NUCLEOTIDE SEQUENCE [LARGE SCALE GENOMIC DNA]</scope>
    <source>
        <strain evidence="2">PN_DK_2014</strain>
    </source>
</reference>
<dbReference type="OrthoDB" id="5353095at2759"/>
<gene>
    <name evidence="2" type="primary">CABLES1</name>
    <name evidence="2" type="ORF">Tcan_04330</name>
</gene>
<evidence type="ECO:0000259" key="1">
    <source>
        <dbReference type="Pfam" id="PF00134"/>
    </source>
</evidence>
<comment type="caution">
    <text evidence="2">The sequence shown here is derived from an EMBL/GenBank/DDBJ whole genome shotgun (WGS) entry which is preliminary data.</text>
</comment>
<dbReference type="STRING" id="6265.A0A0B2VI57"/>
<dbReference type="PANTHER" id="PTHR22896:SF0">
    <property type="entry name" value="CYCLIN N-TERMINAL DOMAIN-CONTAINING PROTEIN"/>
    <property type="match status" value="1"/>
</dbReference>
<dbReference type="GO" id="GO:0051726">
    <property type="term" value="P:regulation of cell cycle"/>
    <property type="evidence" value="ECO:0007669"/>
    <property type="project" value="InterPro"/>
</dbReference>
<name>A0A0B2VI57_TOXCA</name>
<dbReference type="InterPro" id="IPR036915">
    <property type="entry name" value="Cyclin-like_sf"/>
</dbReference>
<dbReference type="AlphaFoldDB" id="A0A0B2VI57"/>
<dbReference type="Pfam" id="PF00134">
    <property type="entry name" value="Cyclin_N"/>
    <property type="match status" value="1"/>
</dbReference>
<evidence type="ECO:0000313" key="2">
    <source>
        <dbReference type="EMBL" id="KHN83186.1"/>
    </source>
</evidence>
<dbReference type="InterPro" id="IPR006671">
    <property type="entry name" value="Cyclin_N"/>
</dbReference>
<organism evidence="2 3">
    <name type="scientific">Toxocara canis</name>
    <name type="common">Canine roundworm</name>
    <dbReference type="NCBI Taxonomy" id="6265"/>
    <lineage>
        <taxon>Eukaryota</taxon>
        <taxon>Metazoa</taxon>
        <taxon>Ecdysozoa</taxon>
        <taxon>Nematoda</taxon>
        <taxon>Chromadorea</taxon>
        <taxon>Rhabditida</taxon>
        <taxon>Spirurina</taxon>
        <taxon>Ascaridomorpha</taxon>
        <taxon>Ascaridoidea</taxon>
        <taxon>Toxocaridae</taxon>
        <taxon>Toxocara</taxon>
    </lineage>
</organism>
<dbReference type="Proteomes" id="UP000031036">
    <property type="component" value="Unassembled WGS sequence"/>
</dbReference>
<keyword evidence="3" id="KW-1185">Reference proteome</keyword>
<dbReference type="InterPro" id="IPR012388">
    <property type="entry name" value="CABLES1/2"/>
</dbReference>